<evidence type="ECO:0000256" key="1">
    <source>
        <dbReference type="SAM" id="Coils"/>
    </source>
</evidence>
<dbReference type="Proteomes" id="UP001162131">
    <property type="component" value="Unassembled WGS sequence"/>
</dbReference>
<sequence length="314" mass="36162">MDKENLNSAKIGSQAFKPTAAFSNKNSPIKAQASSTNAILLAQNQNIPKTFEPKSDQKMTSLLESASKEGSYTSFCYELSPDDDKTIMSSEDSIVQNLNISDETNHSFSQINFKDTKISVLTRKLALAEASLKEFQSALTDAHIECDNYVEKFNLVNADKEALEINLAAAIEERDYHKERSESLYQELMKVKTSLEIREKLFKMQEKELKKKENLAAEVIKETQKNEKENSEFTEDIYNELIAREYMKIEEIRAELEKEKIKNELVKNEIKKEKKDLEKKLQKNAMFEYKKIQNVFLVLIFAIVITFLLTIILK</sequence>
<dbReference type="AlphaFoldDB" id="A0AAU9INE3"/>
<keyword evidence="2" id="KW-1133">Transmembrane helix</keyword>
<keyword evidence="2" id="KW-0812">Transmembrane</keyword>
<name>A0AAU9INE3_9CILI</name>
<feature type="coiled-coil region" evidence="1">
    <location>
        <begin position="160"/>
        <end position="283"/>
    </location>
</feature>
<dbReference type="EMBL" id="CAJZBQ010000013">
    <property type="protein sequence ID" value="CAG9315028.1"/>
    <property type="molecule type" value="Genomic_DNA"/>
</dbReference>
<keyword evidence="4" id="KW-1185">Reference proteome</keyword>
<gene>
    <name evidence="3" type="ORF">BSTOLATCC_MIC12806</name>
</gene>
<evidence type="ECO:0000313" key="3">
    <source>
        <dbReference type="EMBL" id="CAG9315028.1"/>
    </source>
</evidence>
<feature type="transmembrane region" description="Helical" evidence="2">
    <location>
        <begin position="295"/>
        <end position="313"/>
    </location>
</feature>
<keyword evidence="2" id="KW-0472">Membrane</keyword>
<proteinExistence type="predicted"/>
<organism evidence="3 4">
    <name type="scientific">Blepharisma stoltei</name>
    <dbReference type="NCBI Taxonomy" id="1481888"/>
    <lineage>
        <taxon>Eukaryota</taxon>
        <taxon>Sar</taxon>
        <taxon>Alveolata</taxon>
        <taxon>Ciliophora</taxon>
        <taxon>Postciliodesmatophora</taxon>
        <taxon>Heterotrichea</taxon>
        <taxon>Heterotrichida</taxon>
        <taxon>Blepharismidae</taxon>
        <taxon>Blepharisma</taxon>
    </lineage>
</organism>
<accession>A0AAU9INE3</accession>
<evidence type="ECO:0000256" key="2">
    <source>
        <dbReference type="SAM" id="Phobius"/>
    </source>
</evidence>
<protein>
    <submittedName>
        <fullName evidence="3">Uncharacterized protein</fullName>
    </submittedName>
</protein>
<reference evidence="3" key="1">
    <citation type="submission" date="2021-09" db="EMBL/GenBank/DDBJ databases">
        <authorList>
            <consortium name="AG Swart"/>
            <person name="Singh M."/>
            <person name="Singh A."/>
            <person name="Seah K."/>
            <person name="Emmerich C."/>
        </authorList>
    </citation>
    <scope>NUCLEOTIDE SEQUENCE</scope>
    <source>
        <strain evidence="3">ATCC30299</strain>
    </source>
</reference>
<evidence type="ECO:0000313" key="4">
    <source>
        <dbReference type="Proteomes" id="UP001162131"/>
    </source>
</evidence>
<comment type="caution">
    <text evidence="3">The sequence shown here is derived from an EMBL/GenBank/DDBJ whole genome shotgun (WGS) entry which is preliminary data.</text>
</comment>
<keyword evidence="1" id="KW-0175">Coiled coil</keyword>